<dbReference type="PANTHER" id="PTHR47708:SF2">
    <property type="entry name" value="SI:CH73-132F6.5"/>
    <property type="match status" value="1"/>
</dbReference>
<dbReference type="EMBL" id="AOGK01000014">
    <property type="protein sequence ID" value="MDG5976793.1"/>
    <property type="molecule type" value="Genomic_DNA"/>
</dbReference>
<dbReference type="Proteomes" id="UP001152876">
    <property type="component" value="Unassembled WGS sequence"/>
</dbReference>
<evidence type="ECO:0000313" key="2">
    <source>
        <dbReference type="EMBL" id="MDG5976793.1"/>
    </source>
</evidence>
<reference evidence="2" key="1">
    <citation type="submission" date="2013-01" db="EMBL/GenBank/DDBJ databases">
        <title>Genome draft of Hydrogenophaga taeniospiralis 2K1.</title>
        <authorList>
            <person name="Gomila M."/>
            <person name="Lalucat J."/>
        </authorList>
    </citation>
    <scope>NUCLEOTIDE SEQUENCE</scope>
    <source>
        <strain evidence="2">CCUG 15921</strain>
    </source>
</reference>
<keyword evidence="3" id="KW-1185">Reference proteome</keyword>
<dbReference type="OrthoDB" id="21390at2"/>
<dbReference type="AlphaFoldDB" id="A0A9X4NS35"/>
<comment type="caution">
    <text evidence="2">The sequence shown here is derived from an EMBL/GenBank/DDBJ whole genome shotgun (WGS) entry which is preliminary data.</text>
</comment>
<dbReference type="PANTHER" id="PTHR47708">
    <property type="match status" value="1"/>
</dbReference>
<sequence length="136" mass="14862">MNSVRIPLARIAHARSGDKADWVDFGLFAWNLAGYRLIEREVTAERVRAHFAPWLPGEVDAWALPNILALKFVLKGALQGGGARNLRLDNLGKAMAGALLRLEIAVTEAELAEALEAPRVGWWGDVPLANPLEGMK</sequence>
<dbReference type="RefSeq" id="WP_068167372.1">
    <property type="nucleotide sequence ID" value="NZ_AOGK01000014.1"/>
</dbReference>
<dbReference type="InterPro" id="IPR056362">
    <property type="entry name" value="AtuA-like_ferredoxin_dom"/>
</dbReference>
<name>A0A9X4NS35_9BURK</name>
<accession>A0A9X4NS35</accession>
<evidence type="ECO:0000313" key="3">
    <source>
        <dbReference type="Proteomes" id="UP001152876"/>
    </source>
</evidence>
<organism evidence="2 3">
    <name type="scientific">Hydrogenophaga taeniospiralis CCUG 15921</name>
    <dbReference type="NCBI Taxonomy" id="1281780"/>
    <lineage>
        <taxon>Bacteria</taxon>
        <taxon>Pseudomonadati</taxon>
        <taxon>Pseudomonadota</taxon>
        <taxon>Betaproteobacteria</taxon>
        <taxon>Burkholderiales</taxon>
        <taxon>Comamonadaceae</taxon>
        <taxon>Hydrogenophaga</taxon>
    </lineage>
</organism>
<gene>
    <name evidence="2" type="ORF">H010_16114</name>
</gene>
<evidence type="ECO:0000259" key="1">
    <source>
        <dbReference type="Pfam" id="PF23544"/>
    </source>
</evidence>
<dbReference type="Pfam" id="PF23544">
    <property type="entry name" value="AtuA_ferredoxin"/>
    <property type="match status" value="1"/>
</dbReference>
<proteinExistence type="predicted"/>
<protein>
    <recommendedName>
        <fullName evidence="1">AtuA-like ferredoxin-fold domain-containing protein</fullName>
    </recommendedName>
</protein>
<feature type="domain" description="AtuA-like ferredoxin-fold" evidence="1">
    <location>
        <begin position="6"/>
        <end position="104"/>
    </location>
</feature>